<sequence length="66" mass="7727">MRMKHVFSEVIWQWACKKKQSWCLLSSLYGKSNSIPFYNYLKSMKVGSPVTESLRKHVGLDNSYPI</sequence>
<organism evidence="1">
    <name type="scientific">Anguilla anguilla</name>
    <name type="common">European freshwater eel</name>
    <name type="synonym">Muraena anguilla</name>
    <dbReference type="NCBI Taxonomy" id="7936"/>
    <lineage>
        <taxon>Eukaryota</taxon>
        <taxon>Metazoa</taxon>
        <taxon>Chordata</taxon>
        <taxon>Craniata</taxon>
        <taxon>Vertebrata</taxon>
        <taxon>Euteleostomi</taxon>
        <taxon>Actinopterygii</taxon>
        <taxon>Neopterygii</taxon>
        <taxon>Teleostei</taxon>
        <taxon>Anguilliformes</taxon>
        <taxon>Anguillidae</taxon>
        <taxon>Anguilla</taxon>
    </lineage>
</organism>
<dbReference type="EMBL" id="GBXM01046086">
    <property type="protein sequence ID" value="JAH62491.1"/>
    <property type="molecule type" value="Transcribed_RNA"/>
</dbReference>
<accession>A0A0E9U9H6</accession>
<reference evidence="1" key="2">
    <citation type="journal article" date="2015" name="Fish Shellfish Immunol.">
        <title>Early steps in the European eel (Anguilla anguilla)-Vibrio vulnificus interaction in the gills: Role of the RtxA13 toxin.</title>
        <authorList>
            <person name="Callol A."/>
            <person name="Pajuelo D."/>
            <person name="Ebbesson L."/>
            <person name="Teles M."/>
            <person name="MacKenzie S."/>
            <person name="Amaro C."/>
        </authorList>
    </citation>
    <scope>NUCLEOTIDE SEQUENCE</scope>
</reference>
<protein>
    <submittedName>
        <fullName evidence="1">Uncharacterized protein</fullName>
    </submittedName>
</protein>
<name>A0A0E9U9H6_ANGAN</name>
<proteinExistence type="predicted"/>
<reference evidence="1" key="1">
    <citation type="submission" date="2014-11" db="EMBL/GenBank/DDBJ databases">
        <authorList>
            <person name="Amaro Gonzalez C."/>
        </authorList>
    </citation>
    <scope>NUCLEOTIDE SEQUENCE</scope>
</reference>
<dbReference type="AlphaFoldDB" id="A0A0E9U9H6"/>
<evidence type="ECO:0000313" key="1">
    <source>
        <dbReference type="EMBL" id="JAH62491.1"/>
    </source>
</evidence>